<reference evidence="8" key="2">
    <citation type="submission" date="2025-08" db="UniProtKB">
        <authorList>
            <consortium name="RefSeq"/>
        </authorList>
    </citation>
    <scope>IDENTIFICATION</scope>
    <source>
        <tissue evidence="8">Leaf</tissue>
    </source>
</reference>
<name>A0ABM0Y8S8_CAMSA</name>
<feature type="non-terminal residue" evidence="8">
    <location>
        <position position="321"/>
    </location>
</feature>
<feature type="region of interest" description="Disordered" evidence="5">
    <location>
        <begin position="252"/>
        <end position="276"/>
    </location>
</feature>
<protein>
    <submittedName>
        <fullName evidence="8">Uncharacterized protein LOC104774383</fullName>
    </submittedName>
</protein>
<dbReference type="RefSeq" id="XP_010497305.1">
    <property type="nucleotide sequence ID" value="XM_010499003.1"/>
</dbReference>
<evidence type="ECO:0000256" key="4">
    <source>
        <dbReference type="PROSITE-ProRule" id="PRU00325"/>
    </source>
</evidence>
<organism evidence="7 8">
    <name type="scientific">Camelina sativa</name>
    <name type="common">False flax</name>
    <name type="synonym">Myagrum sativum</name>
    <dbReference type="NCBI Taxonomy" id="90675"/>
    <lineage>
        <taxon>Eukaryota</taxon>
        <taxon>Viridiplantae</taxon>
        <taxon>Streptophyta</taxon>
        <taxon>Embryophyta</taxon>
        <taxon>Tracheophyta</taxon>
        <taxon>Spermatophyta</taxon>
        <taxon>Magnoliopsida</taxon>
        <taxon>eudicotyledons</taxon>
        <taxon>Gunneridae</taxon>
        <taxon>Pentapetalae</taxon>
        <taxon>rosids</taxon>
        <taxon>malvids</taxon>
        <taxon>Brassicales</taxon>
        <taxon>Brassicaceae</taxon>
        <taxon>Camelineae</taxon>
        <taxon>Camelina</taxon>
    </lineage>
</organism>
<dbReference type="PROSITE" id="PS50966">
    <property type="entry name" value="ZF_SWIM"/>
    <property type="match status" value="1"/>
</dbReference>
<keyword evidence="1" id="KW-0479">Metal-binding</keyword>
<dbReference type="PANTHER" id="PTHR31973:SF187">
    <property type="entry name" value="MUTATOR TRANSPOSASE MUDRA PROTEIN"/>
    <property type="match status" value="1"/>
</dbReference>
<dbReference type="PANTHER" id="PTHR31973">
    <property type="entry name" value="POLYPROTEIN, PUTATIVE-RELATED"/>
    <property type="match status" value="1"/>
</dbReference>
<dbReference type="SMART" id="SM00575">
    <property type="entry name" value="ZnF_PMZ"/>
    <property type="match status" value="1"/>
</dbReference>
<evidence type="ECO:0000256" key="5">
    <source>
        <dbReference type="SAM" id="MobiDB-lite"/>
    </source>
</evidence>
<keyword evidence="3" id="KW-0862">Zinc</keyword>
<keyword evidence="7" id="KW-1185">Reference proteome</keyword>
<keyword evidence="2 4" id="KW-0863">Zinc-finger</keyword>
<dbReference type="InterPro" id="IPR006564">
    <property type="entry name" value="Znf_PMZ"/>
</dbReference>
<proteinExistence type="predicted"/>
<evidence type="ECO:0000256" key="3">
    <source>
        <dbReference type="ARBA" id="ARBA00022833"/>
    </source>
</evidence>
<evidence type="ECO:0000256" key="2">
    <source>
        <dbReference type="ARBA" id="ARBA00022771"/>
    </source>
</evidence>
<feature type="domain" description="SWIM-type" evidence="6">
    <location>
        <begin position="175"/>
        <end position="209"/>
    </location>
</feature>
<dbReference type="Pfam" id="PF04434">
    <property type="entry name" value="SWIM"/>
    <property type="match status" value="1"/>
</dbReference>
<reference evidence="7" key="1">
    <citation type="journal article" date="2014" name="Nat. Commun.">
        <title>The emerging biofuel crop Camelina sativa retains a highly undifferentiated hexaploid genome structure.</title>
        <authorList>
            <person name="Kagale S."/>
            <person name="Koh C."/>
            <person name="Nixon J."/>
            <person name="Bollina V."/>
            <person name="Clarke W.E."/>
            <person name="Tuteja R."/>
            <person name="Spillane C."/>
            <person name="Robinson S.J."/>
            <person name="Links M.G."/>
            <person name="Clarke C."/>
            <person name="Higgins E.E."/>
            <person name="Huebert T."/>
            <person name="Sharpe A.G."/>
            <person name="Parkin I.A."/>
        </authorList>
    </citation>
    <scope>NUCLEOTIDE SEQUENCE [LARGE SCALE GENOMIC DNA]</scope>
    <source>
        <strain evidence="7">cv. DH55</strain>
    </source>
</reference>
<evidence type="ECO:0000313" key="7">
    <source>
        <dbReference type="Proteomes" id="UP000694864"/>
    </source>
</evidence>
<feature type="compositionally biased region" description="Basic residues" evidence="5">
    <location>
        <begin position="310"/>
        <end position="321"/>
    </location>
</feature>
<accession>A0ABM0Y8S8</accession>
<dbReference type="GeneID" id="104774383"/>
<dbReference type="InterPro" id="IPR007527">
    <property type="entry name" value="Znf_SWIM"/>
</dbReference>
<dbReference type="Proteomes" id="UP000694864">
    <property type="component" value="Unplaced"/>
</dbReference>
<evidence type="ECO:0000313" key="8">
    <source>
        <dbReference type="RefSeq" id="XP_010497305.1"/>
    </source>
</evidence>
<gene>
    <name evidence="8" type="primary">LOC104774383</name>
</gene>
<feature type="region of interest" description="Disordered" evidence="5">
    <location>
        <begin position="294"/>
        <end position="321"/>
    </location>
</feature>
<evidence type="ECO:0000256" key="1">
    <source>
        <dbReference type="ARBA" id="ARBA00022723"/>
    </source>
</evidence>
<evidence type="ECO:0000259" key="6">
    <source>
        <dbReference type="PROSITE" id="PS50966"/>
    </source>
</evidence>
<sequence length="321" mass="37719">GLVKAIHEIIPQAEHRQCARHIMDNWKRNSHDMELQRLFWKIARSYTVWEFGGHMEALRSYNPSAYDSLLKTKPRTWSRAFFRIGSCCSDNLNNLSESFNRTIRQARRKPLLDMLEDIRRQCMVCNEKRYFIAGRFKTRFTKRAHAEIEKMIAGSQFCERWMARHNKHEIRCGDVKVCVDMNDQTCGCRKWQMTGIPCVHAASVIIGKKEKVEDYVFEWYTTRMWQLTYADGIAPVQGKLLWPRVNRLGVLPPPWRRGNPGRPSNHDRRKSQFESATKLSHVNRVMTCSNCKQEGHNKQACMNQRVATPPRRRGGRPRKVQ</sequence>
<feature type="non-terminal residue" evidence="8">
    <location>
        <position position="1"/>
    </location>
</feature>